<dbReference type="InterPro" id="IPR000600">
    <property type="entry name" value="ROK"/>
</dbReference>
<dbReference type="InterPro" id="IPR043129">
    <property type="entry name" value="ATPase_NBD"/>
</dbReference>
<dbReference type="Gene3D" id="3.30.420.40">
    <property type="match status" value="2"/>
</dbReference>
<dbReference type="PANTHER" id="PTHR18964:SF149">
    <property type="entry name" value="BIFUNCTIONAL UDP-N-ACETYLGLUCOSAMINE 2-EPIMERASE_N-ACETYLMANNOSAMINE KINASE"/>
    <property type="match status" value="1"/>
</dbReference>
<organism evidence="2 3">
    <name type="scientific">Candidatus Auribacter fodinae</name>
    <dbReference type="NCBI Taxonomy" id="2093366"/>
    <lineage>
        <taxon>Bacteria</taxon>
        <taxon>Pseudomonadati</taxon>
        <taxon>Candidatus Auribacterota</taxon>
        <taxon>Candidatus Auribacteria</taxon>
        <taxon>Candidatus Auribacterales</taxon>
        <taxon>Candidatus Auribacteraceae</taxon>
        <taxon>Candidatus Auribacter</taxon>
    </lineage>
</organism>
<name>A0A3A4R2U2_9BACT</name>
<comment type="caution">
    <text evidence="2">The sequence shown here is derived from an EMBL/GenBank/DDBJ whole genome shotgun (WGS) entry which is preliminary data.</text>
</comment>
<dbReference type="Pfam" id="PF00480">
    <property type="entry name" value="ROK"/>
    <property type="match status" value="1"/>
</dbReference>
<dbReference type="EMBL" id="QZJZ01000052">
    <property type="protein sequence ID" value="RJP59289.1"/>
    <property type="molecule type" value="Genomic_DNA"/>
</dbReference>
<dbReference type="AlphaFoldDB" id="A0A3A4R2U2"/>
<proteinExistence type="inferred from homology"/>
<dbReference type="PANTHER" id="PTHR18964">
    <property type="entry name" value="ROK (REPRESSOR, ORF, KINASE) FAMILY"/>
    <property type="match status" value="1"/>
</dbReference>
<dbReference type="SUPFAM" id="SSF53067">
    <property type="entry name" value="Actin-like ATPase domain"/>
    <property type="match status" value="1"/>
</dbReference>
<sequence>MNDVYVGLDFGATKIYCVLAGKDGTVLTRSKVKTAKEADLDVIGKQLLEITNQALASMSLRMEDVSGIGIAVPSPVDHENGYIVHAPNFGAVNVPAKSTFEKIFGREVFLGNDANCGILAEHRFGAAKGSKSAVGFFVGTGVGGGIILDGTLYTSKKGVAGDLGHMIIKAGGRTCGCGNKGCLEAYSSKTAFGKRLNKLINERHKKSSISKVYNNDFSALKSSDLAKAYKNNDEVVCGVLRKGAYMLGLASANIITVLEPDCFVYGGGVMEALGNELFPYIRQGLEENLFGLKPGEVNLYLSSLGDDAVALGAAILPVYKIKA</sequence>
<gene>
    <name evidence="2" type="ORF">C4541_06365</name>
</gene>
<accession>A0A3A4R2U2</accession>
<dbReference type="Proteomes" id="UP000266426">
    <property type="component" value="Unassembled WGS sequence"/>
</dbReference>
<evidence type="ECO:0000313" key="3">
    <source>
        <dbReference type="Proteomes" id="UP000266426"/>
    </source>
</evidence>
<evidence type="ECO:0000313" key="2">
    <source>
        <dbReference type="EMBL" id="RJP59289.1"/>
    </source>
</evidence>
<evidence type="ECO:0000256" key="1">
    <source>
        <dbReference type="ARBA" id="ARBA00006479"/>
    </source>
</evidence>
<comment type="similarity">
    <text evidence="1">Belongs to the ROK (NagC/XylR) family.</text>
</comment>
<reference evidence="2 3" key="1">
    <citation type="journal article" date="2017" name="ISME J.">
        <title>Energy and carbon metabolisms in a deep terrestrial subsurface fluid microbial community.</title>
        <authorList>
            <person name="Momper L."/>
            <person name="Jungbluth S.P."/>
            <person name="Lee M.D."/>
            <person name="Amend J.P."/>
        </authorList>
    </citation>
    <scope>NUCLEOTIDE SEQUENCE [LARGE SCALE GENOMIC DNA]</scope>
    <source>
        <strain evidence="2">SURF_26</strain>
    </source>
</reference>
<protein>
    <submittedName>
        <fullName evidence="2">ROK family protein</fullName>
    </submittedName>
</protein>